<comment type="caution">
    <text evidence="3">The sequence shown here is derived from an EMBL/GenBank/DDBJ whole genome shotgun (WGS) entry which is preliminary data.</text>
</comment>
<sequence length="2610" mass="288079">MVRWMKRWRKQISIALVSFLLFTYLTPFVSAETSETTVTNVMENESSVDGTENGPSTQPSNEEGEGTIPERANHLEAAQSSPPSEESPTVTEEQSASSPDVTAQENDSSSTTSEKQGTLQGVLVRGQEVVANTTFSFHSVDSSGQDVIWYDVTTDENGMFTAALPDGEYQIDGVWISPHWYVLQQKFSMVKGALVGANELVVDVTVKSSESSEKYNVLGTLKKGADVLKGITFSVHTLDGSKWYDATTDEAGQFGFKLPDGTYQLDGVWVGSENKWYAFDNYHFAVENGVLKDVTSLIVDVKATNNSQAEKNVKGTLKKGADVLQGITFSIHTLDGSKWYDATTDEAGQFGFKLPDGTYQLDGVWVGSENKWYAFDNYHFAVENGVLKDVTSLIVDVKATNNSQTEKNVKGTLKKGADVLQGITFSIHTLDGSKWYDATTDEAGQFGFNLPDGTYQLDGVWVGSENKWYAFDNYHFAVENGVLKDVTSLIVDVKATNNSQAEKNVKGTLKKGADVLQGITFSIHTLDGSKWYDATTDEAGQFGFKLPDGTYQLDGVWVGSENKWYAFDNYHFAVENGVLKDVTSLIVDVKATNNSQTEKNVKGTLKKGADVLQGITFSIHTLDGSKWYDATTDEAGQFGFKLPDGTYQLDGVWIDKESKWYVLAHTFTVENGTLKGANELIINVEAKGPVTFKGTLLHGNTPVENAVIWLQRQDGSGEFVETTTDENGRFAFRLSDGVYYVTDAYSEQMGAVFLNKKVEIVNGKIVAGGKEVNELQIQVPSYELKTKVIEDGAVVKHATLYFQPSGTIDFYYYVEIDENGSIESVRLADGVYRVFRLTVGDKDIDVDVLFTVENGQLFVKGVKQDVLNISISKTPFRGQLLEANGPIGNTLVHYLQYTNKGTQYDSLRTDENGYFTRDLEEGSYHIYGASIDEKFVSLNVPFEIKNGKTLVNGQQVETLVVKVPSVNFKGTVVEQDQTPVPSVRVEINNNSGWGYVFNADQKGRFSLRLPDGDYKLSEVDGVPLNISFSIRNGEMYVNDSKKTSLTVTLPPIRVFGNIYETGNVPLANAWVSVRNESYEYWHVQTDREGKFHLRIPDGKFVVNGVYEKNFINMAVPFEIREGMLTVNGGTQEKLELTVPRVSVIGNVYMANGELVKNANITITLEDEDSFSYGATIDQNGQFSLRLPDGQYKVSSVYGTNIGHYGLNVSFNVINGELYVGDVKEERLRVQLQPITLKGQLLSRDAQTIKDAHVLVAEKESQKQYGAYTDENGYFRLSIPDGSYMVDALSLGGQFIDLKSEGYTFQIQNGQLYINGEQKEMLYLFVAPITLKGQLLDANGIPQDNVTISFQLLDSDKDYPAQTNAKGEFAVRLPDGNYKVSGYYLRTERKWVNDDIRFAIVDGKLYVDGERQSNLLVVASSLTTINGYVDGGGLTVANATIYYKNKATDIVGDVVTDSNGNFTLKVSDGDYVITSIHEATGVVNVDISFSVKNGNLFMGEEEKETLVVSLPKVSVYGRVFDSKGFVGNVHFIVYGKTSDSKNYFSSQHTDGAGNFILRIPDGQYVIGEVYSEEWRTYHTNVKFSVVDGQLYVSEEKQERLLVSIPDLSLKGTLLDGDVPVGDVSIQIYEEYTDTYSSVSTNKNGEFVGRLKDGSYKATTVWLKNQSAYLDVAFSIVDGKLFVNGKQQDSLIINLTPVTVKGILKDNNGNLANVYINLKNTKNDNYFSATTDASGNFSFRLPDGEYFLDGLYVKGKGWVDLNRTIVVKNGTTDPSPFVINVDDPIPVYGNVQGTVLDGDKPLGKVNVEIKNEDTKNWMSTKTNDIGQFGLTLEDGNYRITQVYGTNFPYVQLNQTFSVQNGQLFVNGTQVAKLTVQIPAMIVLTKLVEGETPLANTTVYLMNVATNEMFNVQTNSAGEIKERLADGDYFISEAYTSDYRTFSIHRMVTVANGQTTSSVIDVNKEIPTYEVKGALFDEGSPLANATVYIRSARGYDFTKVQTNEDGQFSAWLKDGVYTIDSVANKDIGRVSLQPWNMLFVVFNGKMKMNGEIVPSLQIHLPPVTFVGKLQDGTKVLANQTFEISFSTVGWYYLSTNENGEFKLRLPDGQHVIYSISIEGIGNGIPLNQSFEIKNGVAAPNPLVIDLSKPVPVTGTVKGVVVDENGNPVRFARVKYQKDGYGWNSLAANSLGEFGLFLSDGNYQIIEIEGKTVGYTTTKVNIPFSVQNGVLMVNGQEKDKLTVQLPSINVFGEVKDNVGPISNAMLGIRDLVNGSYYDGITDNDGQFGLRLADSQYELTMFSQGTLTSNPIYYNFEVKNGKLLVNGVELNQLTISLPPVTLKGTVVEDNVPIKEAGVLIAKRNSTTPILNTMQLALDQNGVFSARLEDGEYVVLSVYPFAYGTEIPVSVPFTIEGGVLKQNGETKESLIVPIPSKATVEGKITKNGIPIKDGVLHLTSSYGGFHRFYTDGNGEFALRLPDGEYYIKSIWLQDLGEVILNRKITVTNGTTDPLPYNIEITDPFPIFGNVKGVVLDGEKSGITGKISIISKNTYEYYQVPVNTLGKFGIELKDGTYSVISFYDGKEYRSINQEFQVQDGKIVVDGTIQDKLTLYLQ</sequence>
<feature type="region of interest" description="Disordered" evidence="1">
    <location>
        <begin position="44"/>
        <end position="119"/>
    </location>
</feature>
<proteinExistence type="predicted"/>
<feature type="signal peptide" evidence="2">
    <location>
        <begin position="1"/>
        <end position="31"/>
    </location>
</feature>
<evidence type="ECO:0000313" key="3">
    <source>
        <dbReference type="EMBL" id="MBB6176071.1"/>
    </source>
</evidence>
<name>A0A7W9YQZ3_9BACL</name>
<keyword evidence="4" id="KW-1185">Reference proteome</keyword>
<dbReference type="SUPFAM" id="SSF117074">
    <property type="entry name" value="Hypothetical protein PA1324"/>
    <property type="match status" value="1"/>
</dbReference>
<feature type="compositionally biased region" description="Polar residues" evidence="1">
    <location>
        <begin position="44"/>
        <end position="61"/>
    </location>
</feature>
<dbReference type="RefSeq" id="WP_183247473.1">
    <property type="nucleotide sequence ID" value="NZ_JACHES010000003.1"/>
</dbReference>
<gene>
    <name evidence="3" type="ORF">HNQ82_000882</name>
</gene>
<feature type="compositionally biased region" description="Low complexity" evidence="1">
    <location>
        <begin position="76"/>
        <end position="95"/>
    </location>
</feature>
<dbReference type="Proteomes" id="UP000523528">
    <property type="component" value="Unassembled WGS sequence"/>
</dbReference>
<keyword evidence="3" id="KW-0255">Endonuclease</keyword>
<keyword evidence="3" id="KW-0540">Nuclease</keyword>
<dbReference type="EMBL" id="JACHES010000003">
    <property type="protein sequence ID" value="MBB6176071.1"/>
    <property type="molecule type" value="Genomic_DNA"/>
</dbReference>
<keyword evidence="2" id="KW-0732">Signal</keyword>
<dbReference type="SUPFAM" id="SSF49452">
    <property type="entry name" value="Starch-binding domain-like"/>
    <property type="match status" value="1"/>
</dbReference>
<feature type="chain" id="PRO_5030897873" evidence="2">
    <location>
        <begin position="32"/>
        <end position="2610"/>
    </location>
</feature>
<keyword evidence="3" id="KW-0378">Hydrolase</keyword>
<dbReference type="SUPFAM" id="SSF49464">
    <property type="entry name" value="Carboxypeptidase regulatory domain-like"/>
    <property type="match status" value="9"/>
</dbReference>
<dbReference type="InterPro" id="IPR013784">
    <property type="entry name" value="Carb-bd-like_fold"/>
</dbReference>
<organism evidence="3 4">
    <name type="scientific">Anoxybacillus tengchongensis</name>
    <dbReference type="NCBI Taxonomy" id="576944"/>
    <lineage>
        <taxon>Bacteria</taxon>
        <taxon>Bacillati</taxon>
        <taxon>Bacillota</taxon>
        <taxon>Bacilli</taxon>
        <taxon>Bacillales</taxon>
        <taxon>Anoxybacillaceae</taxon>
        <taxon>Anoxybacillus</taxon>
    </lineage>
</organism>
<protein>
    <submittedName>
        <fullName evidence="3">Intein-encoded DNA endonuclease-like protein</fullName>
    </submittedName>
</protein>
<evidence type="ECO:0000313" key="4">
    <source>
        <dbReference type="Proteomes" id="UP000523528"/>
    </source>
</evidence>
<evidence type="ECO:0000256" key="1">
    <source>
        <dbReference type="SAM" id="MobiDB-lite"/>
    </source>
</evidence>
<dbReference type="GO" id="GO:0004519">
    <property type="term" value="F:endonuclease activity"/>
    <property type="evidence" value="ECO:0007669"/>
    <property type="project" value="UniProtKB-KW"/>
</dbReference>
<feature type="compositionally biased region" description="Polar residues" evidence="1">
    <location>
        <begin position="96"/>
        <end position="119"/>
    </location>
</feature>
<accession>A0A7W9YQZ3</accession>
<dbReference type="GO" id="GO:0030246">
    <property type="term" value="F:carbohydrate binding"/>
    <property type="evidence" value="ECO:0007669"/>
    <property type="project" value="InterPro"/>
</dbReference>
<dbReference type="InterPro" id="IPR008969">
    <property type="entry name" value="CarboxyPept-like_regulatory"/>
</dbReference>
<evidence type="ECO:0000256" key="2">
    <source>
        <dbReference type="SAM" id="SignalP"/>
    </source>
</evidence>
<reference evidence="3 4" key="1">
    <citation type="submission" date="2020-08" db="EMBL/GenBank/DDBJ databases">
        <title>Genomic Encyclopedia of Type Strains, Phase IV (KMG-IV): sequencing the most valuable type-strain genomes for metagenomic binning, comparative biology and taxonomic classification.</title>
        <authorList>
            <person name="Goeker M."/>
        </authorList>
    </citation>
    <scope>NUCLEOTIDE SEQUENCE [LARGE SCALE GENOMIC DNA]</scope>
    <source>
        <strain evidence="3 4">DSM 23211</strain>
    </source>
</reference>